<dbReference type="GeneID" id="98568953"/>
<feature type="transmembrane region" description="Helical" evidence="1">
    <location>
        <begin position="60"/>
        <end position="83"/>
    </location>
</feature>
<keyword evidence="1" id="KW-1133">Transmembrane helix</keyword>
<feature type="transmembrane region" description="Helical" evidence="1">
    <location>
        <begin position="119"/>
        <end position="137"/>
    </location>
</feature>
<keyword evidence="1" id="KW-0472">Membrane</keyword>
<accession>A0A429ZK07</accession>
<protein>
    <submittedName>
        <fullName evidence="2">Uncharacterized protein</fullName>
    </submittedName>
</protein>
<gene>
    <name evidence="2" type="ORF">CBF35_11255</name>
</gene>
<feature type="transmembrane region" description="Helical" evidence="1">
    <location>
        <begin position="143"/>
        <end position="163"/>
    </location>
</feature>
<sequence length="185" mass="21665">MVKNRYVLITTKYHNTYSIYYDVNRNCFLKRKESTPKSIYLLSILFTVFMRRFTETKITHPFSLVIFIAIFVGVCLGLLFYVFDQHNKSRTLKKADNSYEKKQEYIALGKALLSNQIKLLIVGVILLFVIAVTFYFSNTTKNLFGTLILSFLLTYCFNFSAPIQKNNSFFIIMMKNNICMKEGIR</sequence>
<evidence type="ECO:0000313" key="2">
    <source>
        <dbReference type="EMBL" id="RST94024.1"/>
    </source>
</evidence>
<evidence type="ECO:0000256" key="1">
    <source>
        <dbReference type="SAM" id="Phobius"/>
    </source>
</evidence>
<evidence type="ECO:0000313" key="3">
    <source>
        <dbReference type="Proteomes" id="UP000287239"/>
    </source>
</evidence>
<keyword evidence="1" id="KW-0812">Transmembrane</keyword>
<comment type="caution">
    <text evidence="2">The sequence shown here is derived from an EMBL/GenBank/DDBJ whole genome shotgun (WGS) entry which is preliminary data.</text>
</comment>
<reference evidence="2 3" key="1">
    <citation type="submission" date="2017-05" db="EMBL/GenBank/DDBJ databases">
        <title>Vagococcus spp. assemblies.</title>
        <authorList>
            <person name="Gulvik C.A."/>
        </authorList>
    </citation>
    <scope>NUCLEOTIDE SEQUENCE [LARGE SCALE GENOMIC DNA]</scope>
    <source>
        <strain evidence="2 3">NCFB 2777</strain>
    </source>
</reference>
<dbReference type="Proteomes" id="UP000287239">
    <property type="component" value="Unassembled WGS sequence"/>
</dbReference>
<dbReference type="EMBL" id="NGJU01000017">
    <property type="protein sequence ID" value="RST94024.1"/>
    <property type="molecule type" value="Genomic_DNA"/>
</dbReference>
<proteinExistence type="predicted"/>
<dbReference type="AlphaFoldDB" id="A0A429ZK07"/>
<organism evidence="2 3">
    <name type="scientific">Vagococcus salmoninarum</name>
    <dbReference type="NCBI Taxonomy" id="2739"/>
    <lineage>
        <taxon>Bacteria</taxon>
        <taxon>Bacillati</taxon>
        <taxon>Bacillota</taxon>
        <taxon>Bacilli</taxon>
        <taxon>Lactobacillales</taxon>
        <taxon>Enterococcaceae</taxon>
        <taxon>Vagococcus</taxon>
    </lineage>
</organism>
<name>A0A429ZK07_9ENTE</name>
<dbReference type="RefSeq" id="WP_126781203.1">
    <property type="nucleotide sequence ID" value="NZ_NGJU01000017.1"/>
</dbReference>
<keyword evidence="3" id="KW-1185">Reference proteome</keyword>